<dbReference type="KEGG" id="cmav:ABHF33_04725"/>
<dbReference type="Pfam" id="PF04397">
    <property type="entry name" value="LytTR"/>
    <property type="match status" value="1"/>
</dbReference>
<protein>
    <recommendedName>
        <fullName evidence="2">chitinase</fullName>
        <ecNumber evidence="2">3.2.1.14</ecNumber>
    </recommendedName>
</protein>
<dbReference type="GO" id="GO:0008843">
    <property type="term" value="F:endochitinase activity"/>
    <property type="evidence" value="ECO:0007669"/>
    <property type="project" value="UniProtKB-EC"/>
</dbReference>
<keyword evidence="4" id="KW-0472">Membrane</keyword>
<keyword evidence="4" id="KW-1133">Transmembrane helix</keyword>
<evidence type="ECO:0000259" key="5">
    <source>
        <dbReference type="PROSITE" id="PS50930"/>
    </source>
</evidence>
<evidence type="ECO:0000313" key="7">
    <source>
        <dbReference type="EMBL" id="XBM01588.1"/>
    </source>
</evidence>
<dbReference type="InterPro" id="IPR007492">
    <property type="entry name" value="LytTR_DNA-bd_dom"/>
</dbReference>
<dbReference type="PROSITE" id="PS50930">
    <property type="entry name" value="HTH_LYTTR"/>
    <property type="match status" value="1"/>
</dbReference>
<reference evidence="7" key="1">
    <citation type="submission" date="2024-05" db="EMBL/GenBank/DDBJ databases">
        <authorList>
            <person name="Yang L."/>
            <person name="Pan L."/>
        </authorList>
    </citation>
    <scope>NUCLEOTIDE SEQUENCE</scope>
    <source>
        <strain evidence="7">FCG-7</strain>
    </source>
</reference>
<keyword evidence="3" id="KW-0146">Chitin degradation</keyword>
<organism evidence="7">
    <name type="scientific">Chitinibacter mangrovi</name>
    <dbReference type="NCBI Taxonomy" id="3153927"/>
    <lineage>
        <taxon>Bacteria</taxon>
        <taxon>Pseudomonadati</taxon>
        <taxon>Pseudomonadota</taxon>
        <taxon>Betaproteobacteria</taxon>
        <taxon>Neisseriales</taxon>
        <taxon>Chitinibacteraceae</taxon>
        <taxon>Chitinibacter</taxon>
    </lineage>
</organism>
<evidence type="ECO:0000256" key="4">
    <source>
        <dbReference type="SAM" id="Phobius"/>
    </source>
</evidence>
<evidence type="ECO:0000256" key="1">
    <source>
        <dbReference type="ARBA" id="ARBA00000822"/>
    </source>
</evidence>
<keyword evidence="3" id="KW-0119">Carbohydrate metabolism</keyword>
<dbReference type="GO" id="GO:0006032">
    <property type="term" value="P:chitin catabolic process"/>
    <property type="evidence" value="ECO:0007669"/>
    <property type="project" value="UniProtKB-KW"/>
</dbReference>
<dbReference type="InterPro" id="IPR011583">
    <property type="entry name" value="Chitinase_II/V-like_cat"/>
</dbReference>
<dbReference type="AlphaFoldDB" id="A0AAU7FD56"/>
<dbReference type="InterPro" id="IPR017853">
    <property type="entry name" value="GH"/>
</dbReference>
<dbReference type="Gene3D" id="3.20.20.80">
    <property type="entry name" value="Glycosidases"/>
    <property type="match status" value="1"/>
</dbReference>
<gene>
    <name evidence="7" type="ORF">ABHF33_04725</name>
</gene>
<keyword evidence="4" id="KW-0812">Transmembrane</keyword>
<dbReference type="PROSITE" id="PS51910">
    <property type="entry name" value="GH18_2"/>
    <property type="match status" value="1"/>
</dbReference>
<dbReference type="Gene3D" id="2.40.50.1020">
    <property type="entry name" value="LytTr DNA-binding domain"/>
    <property type="match status" value="1"/>
</dbReference>
<feature type="domain" description="GH18" evidence="6">
    <location>
        <begin position="22"/>
        <end position="388"/>
    </location>
</feature>
<evidence type="ECO:0000259" key="6">
    <source>
        <dbReference type="PROSITE" id="PS51910"/>
    </source>
</evidence>
<sequence length="767" mass="85382">MRNLLIVCAFYAVLAAPVQAIERVFAYYPFWVSYSQTKALADLPLERLDQLTYAFAYFDPQGQLQAGDAFADLNKPYTQPDGTLLRGNYALLKSYKPRYPRLKTVLAVGGWNYSAHFSSVLADPALRQRAVQSTLLFLRTHGFDGVEIDWRFPAGLGRDGNSVSPQDGANLLRFITELRAAQGNLIIGLTSGVQPAQIGRLPWAALAGQTDYVMLIATDFVGAWSNKTSHKSPLYMPAGQLSIDVAVNTLKQYGLPPGKLALMIPSQGIRFNGVAAHNAGLAQPHGGVSMGSWDNAQTGPTGIFSQDEMAALQLGQGFAEYWDEQAQVSYYYSASQQQLISIETPRALAAKLAYARQHGLLGLGLWEITSDAGDYRLLRQIEQAVDWPRSVRNDLSYWWRHHPAWVDLLAGAVLSLLLLGGAIALFVRHRRARQDELQWLHIRQIKNVVDVLPMQLSELHQLSLAAPAALADAPQSRAYEQQLQLWRESSERIAWQLAALRPDTGANATAHTEVVAVERAEADPAAALSIQQDGQGRPTPAPDASRVVAFGQFAQRLSEQRSLEKMLELTMQFLADDPLIEATAVQQLDDEPVAMASLGDQSLSVQLDDYQLNVQFKAPLSEAEQHYYRSVLDQLGAVRRSLYDLGRQPQLLAELYEIASRRDKLQFIRAEKGYSAIVAQDLRAPAYITLRLRAIRLYFDDSVLIQVHRSYLVNPKKVRAAQKRGREGWCLLIGDELIPVSRQYLPRLRLDFPAWFAPCDAAEPQRV</sequence>
<dbReference type="Pfam" id="PF00704">
    <property type="entry name" value="Glyco_hydro_18"/>
    <property type="match status" value="1"/>
</dbReference>
<dbReference type="InterPro" id="IPR001223">
    <property type="entry name" value="Glyco_hydro18_cat"/>
</dbReference>
<dbReference type="SUPFAM" id="SSF54556">
    <property type="entry name" value="Chitinase insertion domain"/>
    <property type="match status" value="1"/>
</dbReference>
<dbReference type="Gene3D" id="3.10.50.10">
    <property type="match status" value="1"/>
</dbReference>
<evidence type="ECO:0000256" key="2">
    <source>
        <dbReference type="ARBA" id="ARBA00012729"/>
    </source>
</evidence>
<dbReference type="InterPro" id="IPR029070">
    <property type="entry name" value="Chitinase_insertion_sf"/>
</dbReference>
<dbReference type="SMART" id="SM00850">
    <property type="entry name" value="LytTR"/>
    <property type="match status" value="1"/>
</dbReference>
<proteinExistence type="predicted"/>
<accession>A0AAU7FD56</accession>
<dbReference type="EMBL" id="CP157355">
    <property type="protein sequence ID" value="XBM01588.1"/>
    <property type="molecule type" value="Genomic_DNA"/>
</dbReference>
<keyword evidence="7" id="KW-0378">Hydrolase</keyword>
<feature type="transmembrane region" description="Helical" evidence="4">
    <location>
        <begin position="404"/>
        <end position="427"/>
    </location>
</feature>
<dbReference type="SUPFAM" id="SSF51445">
    <property type="entry name" value="(Trans)glycosidases"/>
    <property type="match status" value="1"/>
</dbReference>
<comment type="catalytic activity">
    <reaction evidence="1">
        <text>Random endo-hydrolysis of N-acetyl-beta-D-glucosaminide (1-&gt;4)-beta-linkages in chitin and chitodextrins.</text>
        <dbReference type="EC" id="3.2.1.14"/>
    </reaction>
</comment>
<dbReference type="InterPro" id="IPR050314">
    <property type="entry name" value="Glycosyl_Hydrlase_18"/>
</dbReference>
<evidence type="ECO:0000256" key="3">
    <source>
        <dbReference type="ARBA" id="ARBA00023024"/>
    </source>
</evidence>
<dbReference type="GO" id="GO:0005975">
    <property type="term" value="P:carbohydrate metabolic process"/>
    <property type="evidence" value="ECO:0007669"/>
    <property type="project" value="InterPro"/>
</dbReference>
<dbReference type="RefSeq" id="WP_348945866.1">
    <property type="nucleotide sequence ID" value="NZ_CP157355.1"/>
</dbReference>
<dbReference type="PANTHER" id="PTHR11177:SF317">
    <property type="entry name" value="CHITINASE 12-RELATED"/>
    <property type="match status" value="1"/>
</dbReference>
<dbReference type="EC" id="3.2.1.14" evidence="2"/>
<dbReference type="GO" id="GO:0003677">
    <property type="term" value="F:DNA binding"/>
    <property type="evidence" value="ECO:0007669"/>
    <property type="project" value="InterPro"/>
</dbReference>
<dbReference type="PANTHER" id="PTHR11177">
    <property type="entry name" value="CHITINASE"/>
    <property type="match status" value="1"/>
</dbReference>
<dbReference type="GO" id="GO:0008061">
    <property type="term" value="F:chitin binding"/>
    <property type="evidence" value="ECO:0007669"/>
    <property type="project" value="InterPro"/>
</dbReference>
<feature type="domain" description="HTH LytTR-type" evidence="5">
    <location>
        <begin position="688"/>
        <end position="754"/>
    </location>
</feature>
<dbReference type="SMART" id="SM00636">
    <property type="entry name" value="Glyco_18"/>
    <property type="match status" value="1"/>
</dbReference>
<name>A0AAU7FD56_9NEIS</name>
<keyword evidence="3" id="KW-0624">Polysaccharide degradation</keyword>